<dbReference type="InterPro" id="IPR020560">
    <property type="entry name" value="PRibGlycinamide_synth_C-dom"/>
</dbReference>
<comment type="caution">
    <text evidence="4">The sequence shown here is derived from an EMBL/GenBank/DDBJ whole genome shotgun (WGS) entry which is preliminary data.</text>
</comment>
<accession>A0A2P7TWS2</accession>
<reference evidence="4 5" key="1">
    <citation type="submission" date="2018-03" db="EMBL/GenBank/DDBJ databases">
        <title>Neisseria weixii sp. nov., isolated from the intestinal contents of Tibetan Plateau pika (Ochotona curzoniae) in Yushu, Qinghai Province, China.</title>
        <authorList>
            <person name="Gui Z."/>
        </authorList>
    </citation>
    <scope>NUCLEOTIDE SEQUENCE [LARGE SCALE GENOMIC DNA]</scope>
    <source>
        <strain evidence="4 5">ATCC 51483</strain>
    </source>
</reference>
<evidence type="ECO:0000256" key="2">
    <source>
        <dbReference type="SAM" id="MobiDB-lite"/>
    </source>
</evidence>
<feature type="region of interest" description="Disordered" evidence="2">
    <location>
        <begin position="1"/>
        <end position="20"/>
    </location>
</feature>
<evidence type="ECO:0000259" key="3">
    <source>
        <dbReference type="SMART" id="SM01210"/>
    </source>
</evidence>
<dbReference type="GO" id="GO:0009113">
    <property type="term" value="P:purine nucleobase biosynthetic process"/>
    <property type="evidence" value="ECO:0007669"/>
    <property type="project" value="InterPro"/>
</dbReference>
<protein>
    <recommendedName>
        <fullName evidence="3">Phosphoribosylglycinamide synthetase C-domain domain-containing protein</fullName>
    </recommendedName>
</protein>
<sequence length="99" mass="10664">MSKPRQRKYGSGAGTEREVAVRTGLEERPSIADSKARIGGFRRETIAAHNQIITNGSRVQCVAGLEDGVAAAKAYTALEKISFNGIQYRKDIAGKAVSR</sequence>
<dbReference type="EMBL" id="PXYY01000192">
    <property type="protein sequence ID" value="PSJ79157.1"/>
    <property type="molecule type" value="Genomic_DNA"/>
</dbReference>
<dbReference type="Gene3D" id="3.90.600.10">
    <property type="entry name" value="Phosphoribosylglycinamide synthetase, C-terminal domain"/>
    <property type="match status" value="1"/>
</dbReference>
<proteinExistence type="predicted"/>
<gene>
    <name evidence="4" type="ORF">C7N83_13990</name>
</gene>
<dbReference type="SUPFAM" id="SSF51246">
    <property type="entry name" value="Rudiment single hybrid motif"/>
    <property type="match status" value="1"/>
</dbReference>
<feature type="domain" description="Phosphoribosylglycinamide synthetase C-domain" evidence="3">
    <location>
        <begin position="19"/>
        <end position="97"/>
    </location>
</feature>
<evidence type="ECO:0000313" key="4">
    <source>
        <dbReference type="EMBL" id="PSJ79157.1"/>
    </source>
</evidence>
<comment type="cofactor">
    <cofactor evidence="1">
        <name>Mn(2+)</name>
        <dbReference type="ChEBI" id="CHEBI:29035"/>
    </cofactor>
</comment>
<evidence type="ECO:0000256" key="1">
    <source>
        <dbReference type="ARBA" id="ARBA00001936"/>
    </source>
</evidence>
<keyword evidence="5" id="KW-1185">Reference proteome</keyword>
<dbReference type="OrthoDB" id="9807240at2"/>
<dbReference type="SMART" id="SM01210">
    <property type="entry name" value="GARS_C"/>
    <property type="match status" value="1"/>
</dbReference>
<name>A0A2P7TWS2_9NEIS</name>
<dbReference type="AlphaFoldDB" id="A0A2P7TWS2"/>
<dbReference type="InterPro" id="IPR037123">
    <property type="entry name" value="PRibGlycinamide_synth_C_sf"/>
</dbReference>
<dbReference type="GO" id="GO:0004637">
    <property type="term" value="F:phosphoribosylamine-glycine ligase activity"/>
    <property type="evidence" value="ECO:0007669"/>
    <property type="project" value="InterPro"/>
</dbReference>
<organism evidence="4 5">
    <name type="scientific">Neisseria iguanae</name>
    <dbReference type="NCBI Taxonomy" id="90242"/>
    <lineage>
        <taxon>Bacteria</taxon>
        <taxon>Pseudomonadati</taxon>
        <taxon>Pseudomonadota</taxon>
        <taxon>Betaproteobacteria</taxon>
        <taxon>Neisseriales</taxon>
        <taxon>Neisseriaceae</taxon>
        <taxon>Neisseria</taxon>
    </lineage>
</organism>
<dbReference type="InterPro" id="IPR011054">
    <property type="entry name" value="Rudment_hybrid_motif"/>
</dbReference>
<dbReference type="Pfam" id="PF02843">
    <property type="entry name" value="GARS_C"/>
    <property type="match status" value="1"/>
</dbReference>
<evidence type="ECO:0000313" key="5">
    <source>
        <dbReference type="Proteomes" id="UP000241868"/>
    </source>
</evidence>
<dbReference type="Proteomes" id="UP000241868">
    <property type="component" value="Unassembled WGS sequence"/>
</dbReference>